<dbReference type="Proteomes" id="UP001161704">
    <property type="component" value="Unassembled WGS sequence"/>
</dbReference>
<dbReference type="InterPro" id="IPR041304">
    <property type="entry name" value="AbiTii"/>
</dbReference>
<gene>
    <name evidence="2" type="ORF">N5I20_19685</name>
</gene>
<reference evidence="2" key="1">
    <citation type="submission" date="2022-09" db="EMBL/GenBank/DDBJ databases">
        <title>Intensive care unit water sources are persistently colonized with multi-drug resistant bacteria and are the site of extensive horizontal gene transfer of antibiotic resistance genes.</title>
        <authorList>
            <person name="Diorio-Toth L."/>
        </authorList>
    </citation>
    <scope>NUCLEOTIDE SEQUENCE</scope>
    <source>
        <strain evidence="2">GD03710</strain>
    </source>
</reference>
<evidence type="ECO:0000259" key="1">
    <source>
        <dbReference type="Pfam" id="PF18864"/>
    </source>
</evidence>
<protein>
    <recommendedName>
        <fullName evidence="1">AbiTii domain-containing protein</fullName>
    </recommendedName>
</protein>
<dbReference type="RefSeq" id="WP_233768859.1">
    <property type="nucleotide sequence ID" value="NZ_CAWOMG010000199.1"/>
</dbReference>
<organism evidence="2 3">
    <name type="scientific">Aeromonas caviae</name>
    <name type="common">Aeromonas punctata</name>
    <dbReference type="NCBI Taxonomy" id="648"/>
    <lineage>
        <taxon>Bacteria</taxon>
        <taxon>Pseudomonadati</taxon>
        <taxon>Pseudomonadota</taxon>
        <taxon>Gammaproteobacteria</taxon>
        <taxon>Aeromonadales</taxon>
        <taxon>Aeromonadaceae</taxon>
        <taxon>Aeromonas</taxon>
    </lineage>
</organism>
<sequence length="300" mass="32195">MPALIPELIAMASDPTIKTADLLRKAWVAARQLKQPEWAAWINYELQGYPDGVELPPYRLLRGELKVRNPIRGLIPLMSDSPGLIESLSTCRFVKPVGELEVLATAEHGIVRYLFPPNVAAEIMAMQGDIPMTPEVVLATSQLRGLLELIRDKVLGWALDLADAGIQGEGMSFTPQEQQQAKQLAPVNIHIGGNATGFQFMQDSPGGQQQQTVTSAQKEAALAALLPWLAQVIAQGQLQREMCAELQVEMDTLKAQAASHNPKWPVIGAVAGSVRAILEGAGGGVLAAQAMGWLATLTGS</sequence>
<evidence type="ECO:0000313" key="3">
    <source>
        <dbReference type="Proteomes" id="UP001161704"/>
    </source>
</evidence>
<accession>A0AA42RB35</accession>
<comment type="caution">
    <text evidence="2">The sequence shown here is derived from an EMBL/GenBank/DDBJ whole genome shotgun (WGS) entry which is preliminary data.</text>
</comment>
<dbReference type="EMBL" id="JAOCIZ010000107">
    <property type="protein sequence ID" value="MDH1507273.1"/>
    <property type="molecule type" value="Genomic_DNA"/>
</dbReference>
<dbReference type="AlphaFoldDB" id="A0AA42RB35"/>
<dbReference type="Pfam" id="PF18864">
    <property type="entry name" value="AbiTii"/>
    <property type="match status" value="1"/>
</dbReference>
<name>A0AA42RB35_AERCA</name>
<feature type="domain" description="AbiTii" evidence="1">
    <location>
        <begin position="4"/>
        <end position="183"/>
    </location>
</feature>
<evidence type="ECO:0000313" key="2">
    <source>
        <dbReference type="EMBL" id="MDH1507273.1"/>
    </source>
</evidence>
<proteinExistence type="predicted"/>